<dbReference type="RefSeq" id="WP_013798295.1">
    <property type="nucleotide sequence ID" value="NC_015562.1"/>
</dbReference>
<dbReference type="Proteomes" id="UP000009227">
    <property type="component" value="Chromosome"/>
</dbReference>
<dbReference type="InterPro" id="IPR052156">
    <property type="entry name" value="BCAA_Transport_ATP-bd_LivF"/>
</dbReference>
<dbReference type="PROSITE" id="PS50893">
    <property type="entry name" value="ABC_TRANSPORTER_2"/>
    <property type="match status" value="1"/>
</dbReference>
<evidence type="ECO:0000313" key="7">
    <source>
        <dbReference type="EMBL" id="AEF95686.1"/>
    </source>
</evidence>
<dbReference type="PANTHER" id="PTHR43820">
    <property type="entry name" value="HIGH-AFFINITY BRANCHED-CHAIN AMINO ACID TRANSPORT ATP-BINDING PROTEIN LIVF"/>
    <property type="match status" value="1"/>
</dbReference>
<dbReference type="Gene3D" id="3.40.50.300">
    <property type="entry name" value="P-loop containing nucleotide triphosphate hydrolases"/>
    <property type="match status" value="1"/>
</dbReference>
<dbReference type="AlphaFoldDB" id="F6BEV0"/>
<sequence>MLKVNKLHAGYGKLEIVHGISLHVNEEEIVTIIGPNGCGKSTFLKSIFGLTTIMDGEIIFNNKNITNMRPDLIAREGIGYVPQLDNVFPNLTVEENLEMGGYILPKSQLKERMEEVYDFFEVLREKKDVLAGSLSGGERQMLAMARALMAKPKLLLLDEPTAGLSPKMVSTVLKKIREITDMGVGILLVEQNAKKALEISDRGYVFAGGVVVYEGKASDILNHKEIGELYLGKKAL</sequence>
<dbReference type="PANTHER" id="PTHR43820:SF7">
    <property type="entry name" value="BRANCHED-CHAIN AMINO ACID TRANSPORT ATP-BINDING PROTEIN LIVF-RELATED"/>
    <property type="match status" value="1"/>
</dbReference>
<keyword evidence="3" id="KW-0547">Nucleotide-binding</keyword>
<name>F6BEV0_METIK</name>
<dbReference type="KEGG" id="mig:Metig_0125"/>
<dbReference type="OrthoDB" id="97750at2157"/>
<keyword evidence="4" id="KW-0067">ATP-binding</keyword>
<feature type="domain" description="ABC transporter" evidence="6">
    <location>
        <begin position="2"/>
        <end position="233"/>
    </location>
</feature>
<dbReference type="GeneID" id="10642960"/>
<dbReference type="EC" id="3.6.3.30" evidence="7"/>
<dbReference type="InterPro" id="IPR017871">
    <property type="entry name" value="ABC_transporter-like_CS"/>
</dbReference>
<dbReference type="CDD" id="cd03224">
    <property type="entry name" value="ABC_TM1139_LivF_branched"/>
    <property type="match status" value="1"/>
</dbReference>
<evidence type="ECO:0000256" key="1">
    <source>
        <dbReference type="ARBA" id="ARBA00005417"/>
    </source>
</evidence>
<comment type="similarity">
    <text evidence="1">Belongs to the ABC transporter superfamily.</text>
</comment>
<proteinExistence type="inferred from homology"/>
<dbReference type="GO" id="GO:0005524">
    <property type="term" value="F:ATP binding"/>
    <property type="evidence" value="ECO:0007669"/>
    <property type="project" value="UniProtKB-KW"/>
</dbReference>
<dbReference type="STRING" id="880724.Metig_0125"/>
<evidence type="ECO:0000256" key="5">
    <source>
        <dbReference type="ARBA" id="ARBA00022970"/>
    </source>
</evidence>
<dbReference type="SMART" id="SM00382">
    <property type="entry name" value="AAA"/>
    <property type="match status" value="1"/>
</dbReference>
<protein>
    <submittedName>
        <fullName evidence="7">Fe(3+)-transporting ATPase</fullName>
        <ecNumber evidence="7">3.6.3.30</ecNumber>
    </submittedName>
</protein>
<dbReference type="GO" id="GO:0015658">
    <property type="term" value="F:branched-chain amino acid transmembrane transporter activity"/>
    <property type="evidence" value="ECO:0007669"/>
    <property type="project" value="TreeGrafter"/>
</dbReference>
<evidence type="ECO:0000313" key="8">
    <source>
        <dbReference type="Proteomes" id="UP000009227"/>
    </source>
</evidence>
<dbReference type="InterPro" id="IPR003439">
    <property type="entry name" value="ABC_transporter-like_ATP-bd"/>
</dbReference>
<evidence type="ECO:0000256" key="4">
    <source>
        <dbReference type="ARBA" id="ARBA00022840"/>
    </source>
</evidence>
<keyword evidence="5" id="KW-0029">Amino-acid transport</keyword>
<dbReference type="Pfam" id="PF00005">
    <property type="entry name" value="ABC_tran"/>
    <property type="match status" value="1"/>
</dbReference>
<keyword evidence="8" id="KW-1185">Reference proteome</keyword>
<accession>F6BEV0</accession>
<reference evidence="7 8" key="1">
    <citation type="submission" date="2011-05" db="EMBL/GenBank/DDBJ databases">
        <title>Complete sequence of Methanotorris igneus Kol 5.</title>
        <authorList>
            <consortium name="US DOE Joint Genome Institute"/>
            <person name="Lucas S."/>
            <person name="Han J."/>
            <person name="Lapidus A."/>
            <person name="Cheng J.-F."/>
            <person name="Goodwin L."/>
            <person name="Pitluck S."/>
            <person name="Peters L."/>
            <person name="Mikhailova N."/>
            <person name="Chertkov O."/>
            <person name="Han C."/>
            <person name="Tapia R."/>
            <person name="Land M."/>
            <person name="Hauser L."/>
            <person name="Kyrpides N."/>
            <person name="Ivanova N."/>
            <person name="Pagani I."/>
            <person name="Sieprawska-Lupa M."/>
            <person name="Whitman W."/>
            <person name="Woyke T."/>
        </authorList>
    </citation>
    <scope>NUCLEOTIDE SEQUENCE [LARGE SCALE GENOMIC DNA]</scope>
    <source>
        <strain evidence="8">DSM 5666 / JCM 11834 / Kol 5</strain>
    </source>
</reference>
<keyword evidence="2" id="KW-0813">Transport</keyword>
<gene>
    <name evidence="7" type="ordered locus">Metig_0125</name>
</gene>
<dbReference type="EMBL" id="CP002737">
    <property type="protein sequence ID" value="AEF95686.1"/>
    <property type="molecule type" value="Genomic_DNA"/>
</dbReference>
<evidence type="ECO:0000256" key="3">
    <source>
        <dbReference type="ARBA" id="ARBA00022741"/>
    </source>
</evidence>
<organism evidence="8">
    <name type="scientific">Methanotorris igneus (strain DSM 5666 / JCM 11834 / Kol 5)</name>
    <dbReference type="NCBI Taxonomy" id="880724"/>
    <lineage>
        <taxon>Archaea</taxon>
        <taxon>Methanobacteriati</taxon>
        <taxon>Methanobacteriota</taxon>
        <taxon>Methanomada group</taxon>
        <taxon>Methanococci</taxon>
        <taxon>Methanococcales</taxon>
        <taxon>Methanocaldococcaceae</taxon>
        <taxon>Methanotorris</taxon>
    </lineage>
</organism>
<keyword evidence="7" id="KW-0378">Hydrolase</keyword>
<dbReference type="InterPro" id="IPR003593">
    <property type="entry name" value="AAA+_ATPase"/>
</dbReference>
<evidence type="ECO:0000256" key="2">
    <source>
        <dbReference type="ARBA" id="ARBA00022448"/>
    </source>
</evidence>
<evidence type="ECO:0000259" key="6">
    <source>
        <dbReference type="PROSITE" id="PS50893"/>
    </source>
</evidence>
<dbReference type="SUPFAM" id="SSF52540">
    <property type="entry name" value="P-loop containing nucleoside triphosphate hydrolases"/>
    <property type="match status" value="1"/>
</dbReference>
<dbReference type="GO" id="GO:0015807">
    <property type="term" value="P:L-amino acid transport"/>
    <property type="evidence" value="ECO:0007669"/>
    <property type="project" value="TreeGrafter"/>
</dbReference>
<dbReference type="HOGENOM" id="CLU_000604_1_2_2"/>
<dbReference type="PROSITE" id="PS00211">
    <property type="entry name" value="ABC_TRANSPORTER_1"/>
    <property type="match status" value="1"/>
</dbReference>
<dbReference type="GO" id="GO:0016887">
    <property type="term" value="F:ATP hydrolysis activity"/>
    <property type="evidence" value="ECO:0007669"/>
    <property type="project" value="InterPro"/>
</dbReference>
<dbReference type="InterPro" id="IPR027417">
    <property type="entry name" value="P-loop_NTPase"/>
</dbReference>